<dbReference type="EMBL" id="HACG01053043">
    <property type="protein sequence ID" value="CEK99914.1"/>
    <property type="molecule type" value="Transcribed_RNA"/>
</dbReference>
<accession>A0A0B7C383</accession>
<protein>
    <submittedName>
        <fullName evidence="1">Uncharacterized protein</fullName>
    </submittedName>
</protein>
<organism evidence="1">
    <name type="scientific">Arion vulgaris</name>
    <dbReference type="NCBI Taxonomy" id="1028688"/>
    <lineage>
        <taxon>Eukaryota</taxon>
        <taxon>Metazoa</taxon>
        <taxon>Spiralia</taxon>
        <taxon>Lophotrochozoa</taxon>
        <taxon>Mollusca</taxon>
        <taxon>Gastropoda</taxon>
        <taxon>Heterobranchia</taxon>
        <taxon>Euthyneura</taxon>
        <taxon>Panpulmonata</taxon>
        <taxon>Eupulmonata</taxon>
        <taxon>Stylommatophora</taxon>
        <taxon>Helicina</taxon>
        <taxon>Arionoidea</taxon>
        <taxon>Arionidae</taxon>
        <taxon>Arion</taxon>
    </lineage>
</organism>
<feature type="non-terminal residue" evidence="1">
    <location>
        <position position="67"/>
    </location>
</feature>
<proteinExistence type="predicted"/>
<sequence length="67" mass="7433">KERHNSNSYGLTLATNYSDLSAASSMTDIASSVNSVSPVLMFNPNLELEQKFRNEVERIEAASKQLQ</sequence>
<gene>
    <name evidence="1" type="primary">ORF222432</name>
</gene>
<feature type="non-terminal residue" evidence="1">
    <location>
        <position position="1"/>
    </location>
</feature>
<name>A0A0B7C383_9EUPU</name>
<evidence type="ECO:0000313" key="1">
    <source>
        <dbReference type="EMBL" id="CEK99914.1"/>
    </source>
</evidence>
<dbReference type="AlphaFoldDB" id="A0A0B7C383"/>
<reference evidence="1" key="1">
    <citation type="submission" date="2014-12" db="EMBL/GenBank/DDBJ databases">
        <title>Insight into the proteome of Arion vulgaris.</title>
        <authorList>
            <person name="Aradska J."/>
            <person name="Bulat T."/>
            <person name="Smidak R."/>
            <person name="Sarate P."/>
            <person name="Gangsoo J."/>
            <person name="Sialana F."/>
            <person name="Bilban M."/>
            <person name="Lubec G."/>
        </authorList>
    </citation>
    <scope>NUCLEOTIDE SEQUENCE</scope>
    <source>
        <tissue evidence="1">Skin</tissue>
    </source>
</reference>